<dbReference type="PANTHER" id="PTHR31908">
    <property type="entry name" value="PROTEIN CROWDED NUCLEI 4"/>
    <property type="match status" value="1"/>
</dbReference>
<protein>
    <submittedName>
        <fullName evidence="7">Uncharacterized protein</fullName>
    </submittedName>
</protein>
<comment type="caution">
    <text evidence="7">The sequence shown here is derived from an EMBL/GenBank/DDBJ whole genome shotgun (WGS) entry which is preliminary data.</text>
</comment>
<dbReference type="GO" id="GO:0005652">
    <property type="term" value="C:nuclear lamina"/>
    <property type="evidence" value="ECO:0007669"/>
    <property type="project" value="UniProtKB-SubCell"/>
</dbReference>
<keyword evidence="8" id="KW-1185">Reference proteome</keyword>
<evidence type="ECO:0000256" key="6">
    <source>
        <dbReference type="SAM" id="MobiDB-lite"/>
    </source>
</evidence>
<evidence type="ECO:0000313" key="7">
    <source>
        <dbReference type="EMBL" id="KAI0492841.1"/>
    </source>
</evidence>
<dbReference type="AlphaFoldDB" id="A0A8T3AA59"/>
<accession>A0A8T3AA59</accession>
<dbReference type="SMR" id="A0A8T3AA59"/>
<feature type="coiled-coil region" evidence="5">
    <location>
        <begin position="86"/>
        <end position="117"/>
    </location>
</feature>
<comment type="subcellular location">
    <subcellularLocation>
        <location evidence="3">Nucleus lamina</location>
    </subcellularLocation>
</comment>
<keyword evidence="1 5" id="KW-0175">Coiled coil</keyword>
<evidence type="ECO:0000256" key="5">
    <source>
        <dbReference type="SAM" id="Coils"/>
    </source>
</evidence>
<keyword evidence="2" id="KW-0539">Nucleus</keyword>
<gene>
    <name evidence="7" type="ORF">KFK09_027117</name>
</gene>
<reference evidence="7" key="1">
    <citation type="journal article" date="2022" name="Front. Genet.">
        <title>Chromosome-Scale Assembly of the Dendrobium nobile Genome Provides Insights Into the Molecular Mechanism of the Biosynthesis of the Medicinal Active Ingredient of Dendrobium.</title>
        <authorList>
            <person name="Xu Q."/>
            <person name="Niu S.-C."/>
            <person name="Li K.-L."/>
            <person name="Zheng P.-J."/>
            <person name="Zhang X.-J."/>
            <person name="Jia Y."/>
            <person name="Liu Y."/>
            <person name="Niu Y.-X."/>
            <person name="Yu L.-H."/>
            <person name="Chen D.-F."/>
            <person name="Zhang G.-Q."/>
        </authorList>
    </citation>
    <scope>NUCLEOTIDE SEQUENCE</scope>
    <source>
        <tissue evidence="7">Leaf</tissue>
    </source>
</reference>
<dbReference type="InterPro" id="IPR040418">
    <property type="entry name" value="CRWN"/>
</dbReference>
<evidence type="ECO:0000256" key="2">
    <source>
        <dbReference type="ARBA" id="ARBA00023242"/>
    </source>
</evidence>
<dbReference type="OrthoDB" id="673795at2759"/>
<comment type="similarity">
    <text evidence="4">Belongs to the CRWN family.</text>
</comment>
<proteinExistence type="inferred from homology"/>
<evidence type="ECO:0000256" key="4">
    <source>
        <dbReference type="ARBA" id="ARBA00024208"/>
    </source>
</evidence>
<name>A0A8T3AA59_DENNO</name>
<dbReference type="GO" id="GO:0006997">
    <property type="term" value="P:nucleus organization"/>
    <property type="evidence" value="ECO:0007669"/>
    <property type="project" value="InterPro"/>
</dbReference>
<dbReference type="EMBL" id="JAGYWB010000018">
    <property type="protein sequence ID" value="KAI0492841.1"/>
    <property type="molecule type" value="Genomic_DNA"/>
</dbReference>
<dbReference type="PANTHER" id="PTHR31908:SF11">
    <property type="entry name" value="PROTEIN CROWDED NUCLEI 1"/>
    <property type="match status" value="1"/>
</dbReference>
<evidence type="ECO:0000256" key="3">
    <source>
        <dbReference type="ARBA" id="ARBA00024186"/>
    </source>
</evidence>
<feature type="region of interest" description="Disordered" evidence="6">
    <location>
        <begin position="1"/>
        <end position="44"/>
    </location>
</feature>
<organism evidence="7 8">
    <name type="scientific">Dendrobium nobile</name>
    <name type="common">Orchid</name>
    <dbReference type="NCBI Taxonomy" id="94219"/>
    <lineage>
        <taxon>Eukaryota</taxon>
        <taxon>Viridiplantae</taxon>
        <taxon>Streptophyta</taxon>
        <taxon>Embryophyta</taxon>
        <taxon>Tracheophyta</taxon>
        <taxon>Spermatophyta</taxon>
        <taxon>Magnoliopsida</taxon>
        <taxon>Liliopsida</taxon>
        <taxon>Asparagales</taxon>
        <taxon>Orchidaceae</taxon>
        <taxon>Epidendroideae</taxon>
        <taxon>Malaxideae</taxon>
        <taxon>Dendrobiinae</taxon>
        <taxon>Dendrobium</taxon>
    </lineage>
</organism>
<dbReference type="Proteomes" id="UP000829196">
    <property type="component" value="Unassembled WGS sequence"/>
</dbReference>
<evidence type="ECO:0000256" key="1">
    <source>
        <dbReference type="ARBA" id="ARBA00023054"/>
    </source>
</evidence>
<sequence length="498" mass="57229">MFAGEQEGNGFPAVGDPARRVLTGESSSIRGCEGSGEDEEGRFFDSEGFPDGFGRAEKNALVARIDELEKELYDYQFHMGLLLMEKKMRTSQFEELREKLTEARENLKRERAAFSSTLSENKKQELSIQIALETEKQHVADLERTIYKMLAVEKYLTDQRETLQSWEPSLQEHELELKGSQNFLDERMMNITYEKEEFSEIQEEVEENPNSFVIKNNASSYREAFISERHQNLASKKKDAASKQEKLAKKERDLLTTQVKLPTRDNALQSEKLVFDHELEGGRKSLDCELQDKLNKLGMQNAVKGKDESQTIENRLAHKMEVETDEVKIQKDKETLNTFYNRLQKFKQELMKKRDLLLSLSEQCKACMNCSIIFSEIDLGSLETFEGAELADDANEKSKLNLLNADKLGGSAEQQEVLCHATSTFGIDSYDRKMHTINEGSRKRQRAFDIEFNFPGQKRYNFRPSTILKVLISKMHSEHLFGTASDEKGIYYEPSSSD</sequence>
<evidence type="ECO:0000313" key="8">
    <source>
        <dbReference type="Proteomes" id="UP000829196"/>
    </source>
</evidence>